<evidence type="ECO:0000256" key="5">
    <source>
        <dbReference type="ARBA" id="ARBA00023204"/>
    </source>
</evidence>
<dbReference type="InterPro" id="IPR037278">
    <property type="entry name" value="ARFGAP/RecO"/>
</dbReference>
<evidence type="ECO:0000259" key="8">
    <source>
        <dbReference type="Pfam" id="PF11967"/>
    </source>
</evidence>
<name>A0A7V0T4H9_UNCW3</name>
<dbReference type="InterPro" id="IPR042242">
    <property type="entry name" value="RecO_C"/>
</dbReference>
<dbReference type="SUPFAM" id="SSF50249">
    <property type="entry name" value="Nucleic acid-binding proteins"/>
    <property type="match status" value="1"/>
</dbReference>
<dbReference type="PANTHER" id="PTHR33991:SF1">
    <property type="entry name" value="DNA REPAIR PROTEIN RECO"/>
    <property type="match status" value="1"/>
</dbReference>
<dbReference type="PANTHER" id="PTHR33991">
    <property type="entry name" value="DNA REPAIR PROTEIN RECO"/>
    <property type="match status" value="1"/>
</dbReference>
<evidence type="ECO:0000256" key="4">
    <source>
        <dbReference type="ARBA" id="ARBA00023172"/>
    </source>
</evidence>
<keyword evidence="5 7" id="KW-0234">DNA repair</keyword>
<dbReference type="SUPFAM" id="SSF57863">
    <property type="entry name" value="ArfGap/RecO-like zinc finger"/>
    <property type="match status" value="1"/>
</dbReference>
<evidence type="ECO:0000256" key="7">
    <source>
        <dbReference type="HAMAP-Rule" id="MF_00201"/>
    </source>
</evidence>
<sequence>MRRIVRDLALCLRVRPLRESSKLVTFFTKSDGRLVCIAKGARRPKSRFGAALEPFAVSEITWYRHQQKTIYPVSEATLISSHPGIVAEPARFLAAEQVGEFLLRTSSDHDPNEQLWRLALTYLGEIERADAALPVLVTSFLLKAASFLGFRPELRNCLVCRCPLPAASNPARWRFDVRRGGAICPDCGTAPDAPVVSVEQLTGLADLLYSPAAGLAGGSAGADDAASAERLGLVRAFLAHHIDRLLLNSFNWREL</sequence>
<comment type="similarity">
    <text evidence="1 7">Belongs to the RecO family.</text>
</comment>
<evidence type="ECO:0000313" key="9">
    <source>
        <dbReference type="EMBL" id="HDQ98743.1"/>
    </source>
</evidence>
<dbReference type="Gene3D" id="2.40.50.140">
    <property type="entry name" value="Nucleic acid-binding proteins"/>
    <property type="match status" value="1"/>
</dbReference>
<dbReference type="EMBL" id="DSBX01000013">
    <property type="protein sequence ID" value="HDQ98743.1"/>
    <property type="molecule type" value="Genomic_DNA"/>
</dbReference>
<dbReference type="InterPro" id="IPR003717">
    <property type="entry name" value="RecO"/>
</dbReference>
<dbReference type="Pfam" id="PF02565">
    <property type="entry name" value="RecO_C"/>
    <property type="match status" value="1"/>
</dbReference>
<evidence type="ECO:0000256" key="1">
    <source>
        <dbReference type="ARBA" id="ARBA00007452"/>
    </source>
</evidence>
<dbReference type="InterPro" id="IPR022572">
    <property type="entry name" value="DNA_rep/recomb_RecO_N"/>
</dbReference>
<feature type="domain" description="DNA replication/recombination mediator RecO N-terminal" evidence="8">
    <location>
        <begin position="1"/>
        <end position="81"/>
    </location>
</feature>
<dbReference type="Proteomes" id="UP000885672">
    <property type="component" value="Unassembled WGS sequence"/>
</dbReference>
<comment type="function">
    <text evidence="7">Involved in DNA repair and RecF pathway recombination.</text>
</comment>
<proteinExistence type="inferred from homology"/>
<dbReference type="NCBIfam" id="TIGR00613">
    <property type="entry name" value="reco"/>
    <property type="match status" value="1"/>
</dbReference>
<organism evidence="9">
    <name type="scientific">candidate division WOR-3 bacterium</name>
    <dbReference type="NCBI Taxonomy" id="2052148"/>
    <lineage>
        <taxon>Bacteria</taxon>
        <taxon>Bacteria division WOR-3</taxon>
    </lineage>
</organism>
<dbReference type="Pfam" id="PF11967">
    <property type="entry name" value="RecO_N"/>
    <property type="match status" value="1"/>
</dbReference>
<dbReference type="GO" id="GO:0006302">
    <property type="term" value="P:double-strand break repair"/>
    <property type="evidence" value="ECO:0007669"/>
    <property type="project" value="TreeGrafter"/>
</dbReference>
<keyword evidence="4 7" id="KW-0233">DNA recombination</keyword>
<comment type="caution">
    <text evidence="9">The sequence shown here is derived from an EMBL/GenBank/DDBJ whole genome shotgun (WGS) entry which is preliminary data.</text>
</comment>
<dbReference type="GO" id="GO:0043590">
    <property type="term" value="C:bacterial nucleoid"/>
    <property type="evidence" value="ECO:0007669"/>
    <property type="project" value="TreeGrafter"/>
</dbReference>
<gene>
    <name evidence="7 9" type="primary">recO</name>
    <name evidence="9" type="ORF">ENN51_00445</name>
</gene>
<dbReference type="Gene3D" id="1.20.1440.120">
    <property type="entry name" value="Recombination protein O, C-terminal domain"/>
    <property type="match status" value="1"/>
</dbReference>
<reference evidence="9" key="1">
    <citation type="journal article" date="2020" name="mSystems">
        <title>Genome- and Community-Level Interaction Insights into Carbon Utilization and Element Cycling Functions of Hydrothermarchaeota in Hydrothermal Sediment.</title>
        <authorList>
            <person name="Zhou Z."/>
            <person name="Liu Y."/>
            <person name="Xu W."/>
            <person name="Pan J."/>
            <person name="Luo Z.H."/>
            <person name="Li M."/>
        </authorList>
    </citation>
    <scope>NUCLEOTIDE SEQUENCE [LARGE SCALE GENOMIC DNA]</scope>
    <source>
        <strain evidence="9">SpSt-1182</strain>
    </source>
</reference>
<dbReference type="AlphaFoldDB" id="A0A7V0T4H9"/>
<evidence type="ECO:0000256" key="2">
    <source>
        <dbReference type="ARBA" id="ARBA00021310"/>
    </source>
</evidence>
<evidence type="ECO:0000256" key="6">
    <source>
        <dbReference type="ARBA" id="ARBA00033409"/>
    </source>
</evidence>
<accession>A0A7V0T4H9</accession>
<dbReference type="HAMAP" id="MF_00201">
    <property type="entry name" value="RecO"/>
    <property type="match status" value="1"/>
</dbReference>
<keyword evidence="3 7" id="KW-0227">DNA damage</keyword>
<evidence type="ECO:0000256" key="3">
    <source>
        <dbReference type="ARBA" id="ARBA00022763"/>
    </source>
</evidence>
<protein>
    <recommendedName>
        <fullName evidence="2 7">DNA repair protein RecO</fullName>
    </recommendedName>
    <alternativeName>
        <fullName evidence="6 7">Recombination protein O</fullName>
    </alternativeName>
</protein>
<dbReference type="InterPro" id="IPR012340">
    <property type="entry name" value="NA-bd_OB-fold"/>
</dbReference>
<dbReference type="GO" id="GO:0006310">
    <property type="term" value="P:DNA recombination"/>
    <property type="evidence" value="ECO:0007669"/>
    <property type="project" value="UniProtKB-UniRule"/>
</dbReference>